<dbReference type="InterPro" id="IPR047650">
    <property type="entry name" value="Transpos_IS110"/>
</dbReference>
<evidence type="ECO:0000313" key="2">
    <source>
        <dbReference type="EMBL" id="KAA6330459.1"/>
    </source>
</evidence>
<accession>A0A5J4R9V0</accession>
<dbReference type="GO" id="GO:0006313">
    <property type="term" value="P:DNA transposition"/>
    <property type="evidence" value="ECO:0007669"/>
    <property type="project" value="InterPro"/>
</dbReference>
<proteinExistence type="predicted"/>
<dbReference type="AlphaFoldDB" id="A0A5J4R9V0"/>
<dbReference type="GO" id="GO:0004803">
    <property type="term" value="F:transposase activity"/>
    <property type="evidence" value="ECO:0007669"/>
    <property type="project" value="InterPro"/>
</dbReference>
<reference evidence="2" key="1">
    <citation type="submission" date="2019-03" db="EMBL/GenBank/DDBJ databases">
        <title>Single cell metagenomics reveals metabolic interactions within the superorganism composed of flagellate Streblomastix strix and complex community of Bacteroidetes bacteria on its surface.</title>
        <authorList>
            <person name="Treitli S.C."/>
            <person name="Kolisko M."/>
            <person name="Husnik F."/>
            <person name="Keeling P."/>
            <person name="Hampl V."/>
        </authorList>
    </citation>
    <scope>NUCLEOTIDE SEQUENCE</scope>
    <source>
        <strain evidence="2">STM</strain>
    </source>
</reference>
<protein>
    <recommendedName>
        <fullName evidence="1">Transposase IS110-like N-terminal domain-containing protein</fullName>
    </recommendedName>
</protein>
<dbReference type="InterPro" id="IPR002525">
    <property type="entry name" value="Transp_IS110-like_N"/>
</dbReference>
<feature type="non-terminal residue" evidence="2">
    <location>
        <position position="185"/>
    </location>
</feature>
<dbReference type="GO" id="GO:0003677">
    <property type="term" value="F:DNA binding"/>
    <property type="evidence" value="ECO:0007669"/>
    <property type="project" value="InterPro"/>
</dbReference>
<dbReference type="PANTHER" id="PTHR33055:SF13">
    <property type="entry name" value="TRANSPOSASE"/>
    <property type="match status" value="1"/>
</dbReference>
<dbReference type="EMBL" id="SNRY01001501">
    <property type="protein sequence ID" value="KAA6330459.1"/>
    <property type="molecule type" value="Genomic_DNA"/>
</dbReference>
<comment type="caution">
    <text evidence="2">The sequence shown here is derived from an EMBL/GenBank/DDBJ whole genome shotgun (WGS) entry which is preliminary data.</text>
</comment>
<dbReference type="Pfam" id="PF01548">
    <property type="entry name" value="DEDD_Tnp_IS110"/>
    <property type="match status" value="1"/>
</dbReference>
<dbReference type="PANTHER" id="PTHR33055">
    <property type="entry name" value="TRANSPOSASE FOR INSERTION SEQUENCE ELEMENT IS1111A"/>
    <property type="match status" value="1"/>
</dbReference>
<name>A0A5J4R9V0_9ZZZZ</name>
<sequence length="185" mass="21138">MIFNPQSYIIMAKKAKKVKTSKGLKLEVVNPNAAGTDVSSTEMQVCVPEDREGENNLRFGTFTEDFHLICSWLKACKIDTVAMESTGVYWVQLYMVLELYGFEVLLVNAKAIKNIGEKKTDEVDVEWIMLLHSYGLLKASFQPNPQARRIRNLSRHRDNLLRASSREVLHMQKAMELMNVKLSNV</sequence>
<feature type="domain" description="Transposase IS110-like N-terminal" evidence="1">
    <location>
        <begin position="34"/>
        <end position="177"/>
    </location>
</feature>
<organism evidence="2">
    <name type="scientific">termite gut metagenome</name>
    <dbReference type="NCBI Taxonomy" id="433724"/>
    <lineage>
        <taxon>unclassified sequences</taxon>
        <taxon>metagenomes</taxon>
        <taxon>organismal metagenomes</taxon>
    </lineage>
</organism>
<gene>
    <name evidence="2" type="ORF">EZS27_020841</name>
</gene>
<evidence type="ECO:0000259" key="1">
    <source>
        <dbReference type="Pfam" id="PF01548"/>
    </source>
</evidence>